<feature type="transmembrane region" description="Helical" evidence="2">
    <location>
        <begin position="1026"/>
        <end position="1045"/>
    </location>
</feature>
<feature type="chain" id="PRO_5005468208" description="Surface-anchored protein" evidence="3">
    <location>
        <begin position="26"/>
        <end position="1049"/>
    </location>
</feature>
<keyword evidence="2" id="KW-0812">Transmembrane</keyword>
<keyword evidence="5" id="KW-1185">Reference proteome</keyword>
<feature type="region of interest" description="Disordered" evidence="1">
    <location>
        <begin position="921"/>
        <end position="1017"/>
    </location>
</feature>
<proteinExistence type="predicted"/>
<evidence type="ECO:0000256" key="3">
    <source>
        <dbReference type="SAM" id="SignalP"/>
    </source>
</evidence>
<feature type="region of interest" description="Disordered" evidence="1">
    <location>
        <begin position="487"/>
        <end position="552"/>
    </location>
</feature>
<dbReference type="PANTHER" id="PTHR24216">
    <property type="entry name" value="PAXILLIN-RELATED"/>
    <property type="match status" value="1"/>
</dbReference>
<dbReference type="NCBIfam" id="NF038134">
    <property type="entry name" value="choice_anch_M"/>
    <property type="match status" value="3"/>
</dbReference>
<evidence type="ECO:0000256" key="1">
    <source>
        <dbReference type="SAM" id="MobiDB-lite"/>
    </source>
</evidence>
<dbReference type="Proteomes" id="UP000060016">
    <property type="component" value="Chromosome"/>
</dbReference>
<evidence type="ECO:0008006" key="6">
    <source>
        <dbReference type="Google" id="ProtNLM"/>
    </source>
</evidence>
<dbReference type="PANTHER" id="PTHR24216:SF65">
    <property type="entry name" value="PAXILLIN-LIKE PROTEIN 1"/>
    <property type="match status" value="1"/>
</dbReference>
<protein>
    <recommendedName>
        <fullName evidence="6">Surface-anchored protein</fullName>
    </recommendedName>
</protein>
<accession>A0A0K1RE41</accession>
<evidence type="ECO:0000313" key="5">
    <source>
        <dbReference type="Proteomes" id="UP000060016"/>
    </source>
</evidence>
<evidence type="ECO:0000256" key="2">
    <source>
        <dbReference type="SAM" id="Phobius"/>
    </source>
</evidence>
<keyword evidence="2" id="KW-1133">Transmembrane helix</keyword>
<dbReference type="InterPro" id="IPR022435">
    <property type="entry name" value="Surface-anchored_actinobac"/>
</dbReference>
<dbReference type="NCBIfam" id="TIGR03769">
    <property type="entry name" value="P_ac_wall_RPT"/>
    <property type="match status" value="3"/>
</dbReference>
<feature type="compositionally biased region" description="Pro residues" evidence="1">
    <location>
        <begin position="527"/>
        <end position="543"/>
    </location>
</feature>
<dbReference type="KEGG" id="crie:AK829_10400"/>
<dbReference type="PATRIC" id="fig|156976.3.peg.2096"/>
<gene>
    <name evidence="4" type="ORF">AK829_10400</name>
</gene>
<reference evidence="4 5" key="1">
    <citation type="submission" date="2015-08" db="EMBL/GenBank/DDBJ databases">
        <authorList>
            <person name="Babu N.S."/>
            <person name="Beckwith C.J."/>
            <person name="Beseler K.G."/>
            <person name="Brison A."/>
            <person name="Carone J.V."/>
            <person name="Caskin T.P."/>
            <person name="Diamond M."/>
            <person name="Durham M.E."/>
            <person name="Foxe J.M."/>
            <person name="Go M."/>
            <person name="Henderson B.A."/>
            <person name="Jones I.B."/>
            <person name="McGettigan J.A."/>
            <person name="Micheletti S.J."/>
            <person name="Nasrallah M.E."/>
            <person name="Ortiz D."/>
            <person name="Piller C.R."/>
            <person name="Privatt S.R."/>
            <person name="Schneider S.L."/>
            <person name="Sharp S."/>
            <person name="Smith T.C."/>
            <person name="Stanton J.D."/>
            <person name="Ullery H.E."/>
            <person name="Wilson R.J."/>
            <person name="Serrano M.G."/>
            <person name="Buck G."/>
            <person name="Lee V."/>
            <person name="Wang Y."/>
            <person name="Carvalho R."/>
            <person name="Voegtly L."/>
            <person name="Shi R."/>
            <person name="Duckworth R."/>
            <person name="Johnson A."/>
            <person name="Loviza R."/>
            <person name="Walstead R."/>
            <person name="Shah Z."/>
            <person name="Kiflezghi M."/>
            <person name="Wade K."/>
            <person name="Ball S.L."/>
            <person name="Bradley K.W."/>
            <person name="Asai D.J."/>
            <person name="Bowman C.A."/>
            <person name="Russell D.A."/>
            <person name="Pope W.H."/>
            <person name="Jacobs-Sera D."/>
            <person name="Hendrix R.W."/>
            <person name="Hatfull G.F."/>
        </authorList>
    </citation>
    <scope>NUCLEOTIDE SEQUENCE [LARGE SCALE GENOMIC DNA]</scope>
    <source>
        <strain evidence="4 5">PUDD_83A45</strain>
    </source>
</reference>
<name>A0A0K1RE41_9CORY</name>
<dbReference type="AlphaFoldDB" id="A0A0K1RE41"/>
<feature type="signal peptide" evidence="3">
    <location>
        <begin position="1"/>
        <end position="25"/>
    </location>
</feature>
<feature type="compositionally biased region" description="Low complexity" evidence="1">
    <location>
        <begin position="948"/>
        <end position="1009"/>
    </location>
</feature>
<evidence type="ECO:0000313" key="4">
    <source>
        <dbReference type="EMBL" id="AKV59471.1"/>
    </source>
</evidence>
<dbReference type="STRING" id="156976.AK829_10400"/>
<sequence>MLRTRFPALVATLTLLFIGAPLALAESATTDGKIVRTQTHVDSPHAVWEDGNFRLMSNSAGLVPIENTVNWVSRGRADGGLGAYAWRVPDDPRFNFLGVEPGHLMYFGGPAHGFPKNTMPIWAGFGAAADLPTDQFRAESFNMEIVGFSGPGKMELFNYSDETYPLTRLWSSHDPGFRSTWVNAGTHTHNSTTFTRPGLYEVTYRATARMKDGSFIHSAPQTLTWQVGGTDPAQRTITDIVAAYNAAPSIGTGTPTFSIAPSTASTKGAEQGVLSTLTFETGNPNDAGHVQFFINGFYLAEREVTGGTATWDEMLGDDTSELQAVYIPSASSPTPRWVSAPLRFRTGDPKTATGDGGEVLPSPSMEPIPAFDTDPLTLTSPDVTVSTSAVYGEDMRNIDITVEPADPRTTLRVTGGFYRMDNGPLTTMPRDAIADCEVDFTSAPGSRKSKQLIDGCQRPNYQLLLRLIPESRSNAADAALVSVPHTDAYAPIPGTTVRLSGGGGESEVPSSQPTEPSETVPSAPTAPSEPAPSEPAPTAPSEPAPSEGQALNLSSGHVDIAPYYDNDVLHLRIKDETNLHQRGAVWRRPNDVYFTVPSQVSTTLPETIEGFAEKGATAYILPETQRSGVVWPGLSSEHAYSQTKQDYTFTFTPLSAPDGGKWIAFRGNQTSPQDRLAGSDSTRAYTTEGPEHMHVSWAFSKPGTYEIGVWVAEKGGTPSQQEVLRFVVAPDAKPDTIKEITTGHIDFGPMLIDATPHLLINTDDQHHVPETVVLRVKDNRKVTATDAIADSLSFTGIVERGASIYHLPLMQDRDSIWPGWDTFRVAEQYPAGVNVEVRPRSTPKGGAWWAGHIPSLGVPERTLASSTGTHTISGVSEGPFHIHADWVFTKPGTYTMDMRAVDPQGKPVTEWSTITYLVGDATTEPEPAPGSPAPGSPAPGSPAPSPSPSGTTKPTQPTQPTTSSTTPKTSTQSTTTKPTTTRSTTQSTTTQRTSAQSATTQSTTAQAASVGGGGSGGSLASTGASVMLPVGVAMLCLMAGGALITRRRR</sequence>
<feature type="compositionally biased region" description="Pro residues" evidence="1">
    <location>
        <begin position="926"/>
        <end position="947"/>
    </location>
</feature>
<organism evidence="4 5">
    <name type="scientific">Corynebacterium riegelii</name>
    <dbReference type="NCBI Taxonomy" id="156976"/>
    <lineage>
        <taxon>Bacteria</taxon>
        <taxon>Bacillati</taxon>
        <taxon>Actinomycetota</taxon>
        <taxon>Actinomycetes</taxon>
        <taxon>Mycobacteriales</taxon>
        <taxon>Corynebacteriaceae</taxon>
        <taxon>Corynebacterium</taxon>
    </lineage>
</organism>
<keyword evidence="2" id="KW-0472">Membrane</keyword>
<dbReference type="EMBL" id="CP012342">
    <property type="protein sequence ID" value="AKV59471.1"/>
    <property type="molecule type" value="Genomic_DNA"/>
</dbReference>
<keyword evidence="3" id="KW-0732">Signal</keyword>
<feature type="region of interest" description="Disordered" evidence="1">
    <location>
        <begin position="338"/>
        <end position="364"/>
    </location>
</feature>